<evidence type="ECO:0000313" key="2">
    <source>
        <dbReference type="EMBL" id="TMP36226.1"/>
    </source>
</evidence>
<comment type="caution">
    <text evidence="2">The sequence shown here is derived from an EMBL/GenBank/DDBJ whole genome shotgun (WGS) entry which is preliminary data.</text>
</comment>
<dbReference type="EMBL" id="PNCK01000212">
    <property type="protein sequence ID" value="TMP36226.1"/>
    <property type="molecule type" value="Genomic_DNA"/>
</dbReference>
<feature type="non-terminal residue" evidence="2">
    <location>
        <position position="1"/>
    </location>
</feature>
<dbReference type="InterPro" id="IPR051088">
    <property type="entry name" value="PTS_Sugar-EIIC/EIIB"/>
</dbReference>
<evidence type="ECO:0000256" key="1">
    <source>
        <dbReference type="SAM" id="Phobius"/>
    </source>
</evidence>
<dbReference type="PANTHER" id="PTHR33989">
    <property type="match status" value="1"/>
</dbReference>
<keyword evidence="1" id="KW-1133">Transmembrane helix</keyword>
<reference evidence="3" key="2">
    <citation type="submission" date="2019-06" db="EMBL/GenBank/DDBJ databases">
        <title>Co-occurence of chitin degradation, pigmentation and bioactivity in marine Pseudoalteromonas.</title>
        <authorList>
            <person name="Sonnenschein E.C."/>
            <person name="Bech P.K."/>
        </authorList>
    </citation>
    <scope>NUCLEOTIDE SEQUENCE [LARGE SCALE GENOMIC DNA]</scope>
    <source>
        <strain evidence="3">S2233</strain>
    </source>
</reference>
<reference evidence="2 3" key="1">
    <citation type="submission" date="2017-12" db="EMBL/GenBank/DDBJ databases">
        <authorList>
            <person name="Paulsen S."/>
            <person name="Gram L.K."/>
        </authorList>
    </citation>
    <scope>NUCLEOTIDE SEQUENCE [LARGE SCALE GENOMIC DNA]</scope>
    <source>
        <strain evidence="2 3">S2233</strain>
    </source>
</reference>
<organism evidence="2 3">
    <name type="scientific">Pseudoalteromonas citrea</name>
    <dbReference type="NCBI Taxonomy" id="43655"/>
    <lineage>
        <taxon>Bacteria</taxon>
        <taxon>Pseudomonadati</taxon>
        <taxon>Pseudomonadota</taxon>
        <taxon>Gammaproteobacteria</taxon>
        <taxon>Alteromonadales</taxon>
        <taxon>Pseudoalteromonadaceae</taxon>
        <taxon>Pseudoalteromonas</taxon>
    </lineage>
</organism>
<keyword evidence="1" id="KW-0812">Transmembrane</keyword>
<keyword evidence="1" id="KW-0472">Membrane</keyword>
<feature type="transmembrane region" description="Helical" evidence="1">
    <location>
        <begin position="57"/>
        <end position="82"/>
    </location>
</feature>
<sequence length="113" mass="12605">MLYALPIVFNPYLLIPFLLSPLLNALIAYTCISTWLISLNPAMDFPWFTPVFVSGWLLTQSLSGIALQVALIALNACLYFPFLKFNRDHNLSGKALDVLLKRFTTGRLIEAGA</sequence>
<name>A0ABY2W3C1_9GAMM</name>
<protein>
    <submittedName>
        <fullName evidence="2">Diguanylate phosphodiesterase</fullName>
    </submittedName>
</protein>
<feature type="non-terminal residue" evidence="2">
    <location>
        <position position="113"/>
    </location>
</feature>
<keyword evidence="3" id="KW-1185">Reference proteome</keyword>
<gene>
    <name evidence="2" type="ORF">CWB97_22870</name>
</gene>
<dbReference type="PANTHER" id="PTHR33989:SF4">
    <property type="entry name" value="PTS SYSTEM N,N'-DIACETYLCHITOBIOSE-SPECIFIC EIIC COMPONENT"/>
    <property type="match status" value="1"/>
</dbReference>
<dbReference type="Proteomes" id="UP000305730">
    <property type="component" value="Unassembled WGS sequence"/>
</dbReference>
<proteinExistence type="predicted"/>
<accession>A0ABY2W3C1</accession>
<feature type="transmembrane region" description="Helical" evidence="1">
    <location>
        <begin position="12"/>
        <end position="37"/>
    </location>
</feature>
<evidence type="ECO:0000313" key="3">
    <source>
        <dbReference type="Proteomes" id="UP000305730"/>
    </source>
</evidence>